<feature type="non-terminal residue" evidence="1">
    <location>
        <position position="1"/>
    </location>
</feature>
<gene>
    <name evidence="1" type="ORF">BGZ65_003365</name>
</gene>
<keyword evidence="2" id="KW-1185">Reference proteome</keyword>
<comment type="caution">
    <text evidence="1">The sequence shown here is derived from an EMBL/GenBank/DDBJ whole genome shotgun (WGS) entry which is preliminary data.</text>
</comment>
<dbReference type="InterPro" id="IPR032675">
    <property type="entry name" value="LRR_dom_sf"/>
</dbReference>
<dbReference type="SUPFAM" id="SSF52047">
    <property type="entry name" value="RNI-like"/>
    <property type="match status" value="1"/>
</dbReference>
<evidence type="ECO:0000313" key="2">
    <source>
        <dbReference type="Proteomes" id="UP000749646"/>
    </source>
</evidence>
<evidence type="ECO:0000313" key="1">
    <source>
        <dbReference type="EMBL" id="KAG0001571.1"/>
    </source>
</evidence>
<name>A0A9P6MI74_9FUNG</name>
<proteinExistence type="predicted"/>
<protein>
    <submittedName>
        <fullName evidence="1">Uncharacterized protein</fullName>
    </submittedName>
</protein>
<dbReference type="EMBL" id="JAAAHW010000517">
    <property type="protein sequence ID" value="KAG0001571.1"/>
    <property type="molecule type" value="Genomic_DNA"/>
</dbReference>
<dbReference type="Proteomes" id="UP000749646">
    <property type="component" value="Unassembled WGS sequence"/>
</dbReference>
<reference evidence="1" key="1">
    <citation type="journal article" date="2020" name="Fungal Divers.">
        <title>Resolving the Mortierellaceae phylogeny through synthesis of multi-gene phylogenetics and phylogenomics.</title>
        <authorList>
            <person name="Vandepol N."/>
            <person name="Liber J."/>
            <person name="Desiro A."/>
            <person name="Na H."/>
            <person name="Kennedy M."/>
            <person name="Barry K."/>
            <person name="Grigoriev I.V."/>
            <person name="Miller A.N."/>
            <person name="O'Donnell K."/>
            <person name="Stajich J.E."/>
            <person name="Bonito G."/>
        </authorList>
    </citation>
    <scope>NUCLEOTIDE SEQUENCE</scope>
    <source>
        <strain evidence="1">MES-2147</strain>
    </source>
</reference>
<sequence length="536" mass="61370">DMDMTIERLGDLNSDVFKYTQQGHITRLKITDIPQKVDRDLLTGILSRNPKLVRLEIGYMESWYPAIDNTLEMTFPDLVVMATSGIIRKLELLKINCGGLSINARYLQGKIQNVDITIEQFDELNSDYLKSIQKDHLGRLTIKHAPSMSYEAQLANVLRHSSRLSHLQIGCKPERFFAIINLLITTREKVLQDRGSCHLRSIELMGENLVPFDIFGRCDSNTYIQSHLSFSDEDSNSFDMRTWMRLRVRMRLAANDPVSDFIRRYGWSVVFFVEYQTESNTFVAILDDISTTRGSQLEGLRFHSRNFYADGFDLDSIIKRSPNFKDLGLYMEIDNESHLEEALSLLSRYGSMLTMLQLISHSLEKWLPRIVSSFPTRNSFPNMVSLELVMGALPSGLVPWIVAMISAPPQATLWSLYSQSLSQGIVDKHNSKSGSVTTGSWPVLKKIVLRGVHLHPQEWKTVIEAIDLSELQYLDLSWSNITHEAFKLLVDRISYNTSKMPFRILDVRLSSLVRSADSHAVFAELWKKLPLVKIDR</sequence>
<dbReference type="AlphaFoldDB" id="A0A9P6MI74"/>
<accession>A0A9P6MI74</accession>
<organism evidence="1 2">
    <name type="scientific">Modicella reniformis</name>
    <dbReference type="NCBI Taxonomy" id="1440133"/>
    <lineage>
        <taxon>Eukaryota</taxon>
        <taxon>Fungi</taxon>
        <taxon>Fungi incertae sedis</taxon>
        <taxon>Mucoromycota</taxon>
        <taxon>Mortierellomycotina</taxon>
        <taxon>Mortierellomycetes</taxon>
        <taxon>Mortierellales</taxon>
        <taxon>Mortierellaceae</taxon>
        <taxon>Modicella</taxon>
    </lineage>
</organism>
<dbReference type="Gene3D" id="3.80.10.10">
    <property type="entry name" value="Ribonuclease Inhibitor"/>
    <property type="match status" value="1"/>
</dbReference>